<dbReference type="Proteomes" id="UP000606974">
    <property type="component" value="Unassembled WGS sequence"/>
</dbReference>
<dbReference type="AlphaFoldDB" id="A0A8H7E4R4"/>
<name>A0A8H7E4R4_9EURO</name>
<accession>A0A8H7E4R4</accession>
<sequence length="95" mass="10717">MAGHCSAARHERGAIMVIREDRQEENAASLHCSKDDVASGYAARFIDDETAEDFSIMNEHFTRIWESKLYESRVKMREKQKGGTLPKDGNIASIT</sequence>
<reference evidence="1" key="1">
    <citation type="submission" date="2020-02" db="EMBL/GenBank/DDBJ databases">
        <authorList>
            <person name="Palmer J.M."/>
        </authorList>
    </citation>
    <scope>NUCLEOTIDE SEQUENCE</scope>
    <source>
        <strain evidence="1">EPUS1.4</strain>
        <tissue evidence="1">Thallus</tissue>
    </source>
</reference>
<keyword evidence="2" id="KW-1185">Reference proteome</keyword>
<comment type="caution">
    <text evidence="1">The sequence shown here is derived from an EMBL/GenBank/DDBJ whole genome shotgun (WGS) entry which is preliminary data.</text>
</comment>
<dbReference type="EMBL" id="JAACFV010000042">
    <property type="protein sequence ID" value="KAF7509337.1"/>
    <property type="molecule type" value="Genomic_DNA"/>
</dbReference>
<organism evidence="1 2">
    <name type="scientific">Endocarpon pusillum</name>
    <dbReference type="NCBI Taxonomy" id="364733"/>
    <lineage>
        <taxon>Eukaryota</taxon>
        <taxon>Fungi</taxon>
        <taxon>Dikarya</taxon>
        <taxon>Ascomycota</taxon>
        <taxon>Pezizomycotina</taxon>
        <taxon>Eurotiomycetes</taxon>
        <taxon>Chaetothyriomycetidae</taxon>
        <taxon>Verrucariales</taxon>
        <taxon>Verrucariaceae</taxon>
        <taxon>Endocarpon</taxon>
    </lineage>
</organism>
<evidence type="ECO:0000313" key="2">
    <source>
        <dbReference type="Proteomes" id="UP000606974"/>
    </source>
</evidence>
<evidence type="ECO:0000313" key="1">
    <source>
        <dbReference type="EMBL" id="KAF7509337.1"/>
    </source>
</evidence>
<proteinExistence type="predicted"/>
<gene>
    <name evidence="1" type="ORF">GJ744_008060</name>
</gene>
<protein>
    <submittedName>
        <fullName evidence="1">Uncharacterized protein</fullName>
    </submittedName>
</protein>